<evidence type="ECO:0000313" key="2">
    <source>
        <dbReference type="Proteomes" id="UP000643403"/>
    </source>
</evidence>
<dbReference type="Proteomes" id="UP000643403">
    <property type="component" value="Unassembled WGS sequence"/>
</dbReference>
<sequence>MNFHIFERTDGALLLMPSMLDPQGGHGRSDELRPRGALDCDLSVFSAELVTQLGLHGRAVVQGHDRELLITRMRLADTSAAGSDEAVSLSNN</sequence>
<keyword evidence="2" id="KW-1185">Reference proteome</keyword>
<name>A0ABQ3BPB4_9GAMM</name>
<reference evidence="2" key="1">
    <citation type="journal article" date="2019" name="Int. J. Syst. Evol. Microbiol.">
        <title>The Global Catalogue of Microorganisms (GCM) 10K type strain sequencing project: providing services to taxonomists for standard genome sequencing and annotation.</title>
        <authorList>
            <consortium name="The Broad Institute Genomics Platform"/>
            <consortium name="The Broad Institute Genome Sequencing Center for Infectious Disease"/>
            <person name="Wu L."/>
            <person name="Ma J."/>
        </authorList>
    </citation>
    <scope>NUCLEOTIDE SEQUENCE [LARGE SCALE GENOMIC DNA]</scope>
    <source>
        <strain evidence="2">KCTC 22558</strain>
    </source>
</reference>
<proteinExistence type="predicted"/>
<evidence type="ECO:0000313" key="1">
    <source>
        <dbReference type="EMBL" id="GGZ52573.1"/>
    </source>
</evidence>
<dbReference type="EMBL" id="BMXY01000001">
    <property type="protein sequence ID" value="GGZ52573.1"/>
    <property type="molecule type" value="Genomic_DNA"/>
</dbReference>
<organism evidence="1 2">
    <name type="scientific">Cognatilysobacter xinjiangensis</name>
    <dbReference type="NCBI Taxonomy" id="546892"/>
    <lineage>
        <taxon>Bacteria</taxon>
        <taxon>Pseudomonadati</taxon>
        <taxon>Pseudomonadota</taxon>
        <taxon>Gammaproteobacteria</taxon>
        <taxon>Lysobacterales</taxon>
        <taxon>Lysobacteraceae</taxon>
        <taxon>Cognatilysobacter</taxon>
    </lineage>
</organism>
<gene>
    <name evidence="1" type="ORF">GCM10008101_02060</name>
</gene>
<dbReference type="RefSeq" id="WP_189446477.1">
    <property type="nucleotide sequence ID" value="NZ_BMXY01000001.1"/>
</dbReference>
<comment type="caution">
    <text evidence="1">The sequence shown here is derived from an EMBL/GenBank/DDBJ whole genome shotgun (WGS) entry which is preliminary data.</text>
</comment>
<accession>A0ABQ3BPB4</accession>
<protein>
    <submittedName>
        <fullName evidence="1">Uncharacterized protein</fullName>
    </submittedName>
</protein>